<keyword evidence="2" id="KW-0456">Lyase</keyword>
<feature type="compositionally biased region" description="Basic residues" evidence="1">
    <location>
        <begin position="180"/>
        <end position="207"/>
    </location>
</feature>
<feature type="region of interest" description="Disordered" evidence="1">
    <location>
        <begin position="316"/>
        <end position="399"/>
    </location>
</feature>
<feature type="non-terminal residue" evidence="2">
    <location>
        <position position="1"/>
    </location>
</feature>
<dbReference type="GO" id="GO:0008792">
    <property type="term" value="F:arginine decarboxylase activity"/>
    <property type="evidence" value="ECO:0007669"/>
    <property type="project" value="UniProtKB-EC"/>
</dbReference>
<feature type="compositionally biased region" description="Basic residues" evidence="1">
    <location>
        <begin position="32"/>
        <end position="44"/>
    </location>
</feature>
<reference evidence="2" key="1">
    <citation type="submission" date="2020-02" db="EMBL/GenBank/DDBJ databases">
        <authorList>
            <person name="Meier V. D."/>
        </authorList>
    </citation>
    <scope>NUCLEOTIDE SEQUENCE</scope>
    <source>
        <strain evidence="2">AVDCRST_MAG89</strain>
    </source>
</reference>
<dbReference type="EMBL" id="CADCTV010000642">
    <property type="protein sequence ID" value="CAA9350118.1"/>
    <property type="molecule type" value="Genomic_DNA"/>
</dbReference>
<feature type="compositionally biased region" description="Basic and acidic residues" evidence="1">
    <location>
        <begin position="7"/>
        <end position="17"/>
    </location>
</feature>
<organism evidence="2">
    <name type="scientific">uncultured Gemmatimonadota bacterium</name>
    <dbReference type="NCBI Taxonomy" id="203437"/>
    <lineage>
        <taxon>Bacteria</taxon>
        <taxon>Pseudomonadati</taxon>
        <taxon>Gemmatimonadota</taxon>
        <taxon>environmental samples</taxon>
    </lineage>
</organism>
<feature type="compositionally biased region" description="Basic and acidic residues" evidence="1">
    <location>
        <begin position="512"/>
        <end position="522"/>
    </location>
</feature>
<dbReference type="EC" id="4.1.1.19" evidence="2"/>
<feature type="compositionally biased region" description="Low complexity" evidence="1">
    <location>
        <begin position="55"/>
        <end position="79"/>
    </location>
</feature>
<accession>A0A6J4M6F1</accession>
<name>A0A6J4M6F1_9BACT</name>
<feature type="region of interest" description="Disordered" evidence="1">
    <location>
        <begin position="488"/>
        <end position="641"/>
    </location>
</feature>
<feature type="compositionally biased region" description="Basic residues" evidence="1">
    <location>
        <begin position="89"/>
        <end position="108"/>
    </location>
</feature>
<sequence>GQAPEPGGRDRQEVEHRRFPRAVQRGRLGNRLLRHQRQGARLRAPHQGPGPRPGPVRAGHRPGSPGRGAAAAAAVQRHPANAHREPGRALRHGHPRLRLPGRLHHRLPHQGEPAAPRGRRDRGVRRASRGGAGGGEQARAAGGTGAHRAHGPPDRVQRLQGRGVHAAGADGPEAGPPRGDRHRKAGRGRRPPARGRRHGGGAHGRRAHQAFRHGLRALERVCRRAQQVRAERLAADARARQAARGGQAGCVEAHPLSPGVADPGHPQHQAGDDGGGAVLRGAAPDRGERGVRGRGRRAGRGLRRLTFRHLGQRELLHAGVRQRHRLRAGRGVPRERGAHAPRDLGKRPRAHGAPRAAADQRHRPGNAEPRGAGHGIGRRPPAGAGAGGGTARAGRAQHEGGVPRRLLHQGAAAEPLQLGHAHPARAGDRRAVLAGHHEPRGAAGGEGPGGVRRHPSRASRDADRPVLLQLLALPVAARLVGHRPAVPHHARAPAERGAHAPGNAAGRHVRLRRQDRPLRGMEKAQAQPGASRLRPRRSVRAGDLFDRRVPGNPGRPSQPVRRHQRRAHQADGHGVRDRRPGARRHRDRGAELRAVQHAGPDRHLPPQDRQRQGPHPRRGERLHRRLHRGAGGVHVSRGRSV</sequence>
<feature type="region of interest" description="Disordered" evidence="1">
    <location>
        <begin position="1"/>
        <end position="207"/>
    </location>
</feature>
<feature type="region of interest" description="Disordered" evidence="1">
    <location>
        <begin position="438"/>
        <end position="463"/>
    </location>
</feature>
<protein>
    <submittedName>
        <fullName evidence="2">Biosynthetic arginine decarboxylase</fullName>
        <ecNumber evidence="2">4.1.1.19</ecNumber>
    </submittedName>
</protein>
<evidence type="ECO:0000313" key="2">
    <source>
        <dbReference type="EMBL" id="CAA9350118.1"/>
    </source>
</evidence>
<evidence type="ECO:0000256" key="1">
    <source>
        <dbReference type="SAM" id="MobiDB-lite"/>
    </source>
</evidence>
<feature type="non-terminal residue" evidence="2">
    <location>
        <position position="641"/>
    </location>
</feature>
<feature type="compositionally biased region" description="Basic residues" evidence="1">
    <location>
        <begin position="612"/>
        <end position="628"/>
    </location>
</feature>
<feature type="compositionally biased region" description="Basic residues" evidence="1">
    <location>
        <begin position="117"/>
        <end position="128"/>
    </location>
</feature>
<feature type="compositionally biased region" description="Low complexity" evidence="1">
    <location>
        <begin position="166"/>
        <end position="177"/>
    </location>
</feature>
<gene>
    <name evidence="2" type="ORF">AVDCRST_MAG89-3079</name>
</gene>
<proteinExistence type="predicted"/>
<feature type="compositionally biased region" description="Basic and acidic residues" evidence="1">
    <location>
        <begin position="332"/>
        <end position="346"/>
    </location>
</feature>
<dbReference type="AlphaFoldDB" id="A0A6J4M6F1"/>
<feature type="compositionally biased region" description="Basic residues" evidence="1">
    <location>
        <begin position="292"/>
        <end position="304"/>
    </location>
</feature>
<feature type="compositionally biased region" description="Basic and acidic residues" evidence="1">
    <location>
        <begin position="568"/>
        <end position="580"/>
    </location>
</feature>
<feature type="region of interest" description="Disordered" evidence="1">
    <location>
        <begin position="280"/>
        <end position="304"/>
    </location>
</feature>
<feature type="compositionally biased region" description="Basic and acidic residues" evidence="1">
    <location>
        <begin position="599"/>
        <end position="611"/>
    </location>
</feature>